<evidence type="ECO:0000313" key="2">
    <source>
        <dbReference type="EMBL" id="ABE36849.1"/>
    </source>
</evidence>
<organism evidence="2 3">
    <name type="scientific">Paraburkholderia xenovorans (strain LB400)</name>
    <dbReference type="NCBI Taxonomy" id="266265"/>
    <lineage>
        <taxon>Bacteria</taxon>
        <taxon>Pseudomonadati</taxon>
        <taxon>Pseudomonadota</taxon>
        <taxon>Betaproteobacteria</taxon>
        <taxon>Burkholderiales</taxon>
        <taxon>Burkholderiaceae</taxon>
        <taxon>Paraburkholderia</taxon>
    </lineage>
</organism>
<dbReference type="RefSeq" id="WP_011494096.1">
    <property type="nucleotide sequence ID" value="NC_007953.1"/>
</dbReference>
<dbReference type="STRING" id="266265.Bxe_C0976"/>
<dbReference type="KEGG" id="bxb:DR64_7476"/>
<feature type="domain" description="Acyclic terpene utilisation N-terminal" evidence="1">
    <location>
        <begin position="3"/>
        <end position="438"/>
    </location>
</feature>
<gene>
    <name evidence="2" type="ORF">Bxe_C0976</name>
</gene>
<accession>Q13GE0</accession>
<dbReference type="PANTHER" id="PTHR47472">
    <property type="entry name" value="PROPIONYL-COA CARBOXYLASE"/>
    <property type="match status" value="1"/>
</dbReference>
<dbReference type="PATRIC" id="fig|266265.5.peg.8737"/>
<dbReference type="KEGG" id="bxe:Bxe_C0976"/>
<dbReference type="OrthoDB" id="9763456at2"/>
<proteinExistence type="predicted"/>
<dbReference type="Proteomes" id="UP000001817">
    <property type="component" value="Chromosome 3"/>
</dbReference>
<dbReference type="EMBL" id="CP000272">
    <property type="protein sequence ID" value="ABE36849.1"/>
    <property type="molecule type" value="Genomic_DNA"/>
</dbReference>
<reference evidence="2 3" key="1">
    <citation type="journal article" date="2006" name="Proc. Natl. Acad. Sci. U.S.A.">
        <title>Burkholderia xenovorans LB400 harbors a multi-replicon, 9.73-Mbp genome shaped for versatility.</title>
        <authorList>
            <person name="Chain P.S."/>
            <person name="Denef V.J."/>
            <person name="Konstantinidis K.T."/>
            <person name="Vergez L.M."/>
            <person name="Agullo L."/>
            <person name="Reyes V.L."/>
            <person name="Hauser L."/>
            <person name="Cordova M."/>
            <person name="Gomez L."/>
            <person name="Gonzalez M."/>
            <person name="Land M."/>
            <person name="Lao V."/>
            <person name="Larimer F."/>
            <person name="LiPuma J.J."/>
            <person name="Mahenthiralingam E."/>
            <person name="Malfatti S.A."/>
            <person name="Marx C.J."/>
            <person name="Parnell J.J."/>
            <person name="Ramette A."/>
            <person name="Richardson P."/>
            <person name="Seeger M."/>
            <person name="Smith D."/>
            <person name="Spilker T."/>
            <person name="Sul W.J."/>
            <person name="Tsoi T.V."/>
            <person name="Ulrich L.E."/>
            <person name="Zhulin I.B."/>
            <person name="Tiedje J.M."/>
        </authorList>
    </citation>
    <scope>NUCLEOTIDE SEQUENCE [LARGE SCALE GENOMIC DNA]</scope>
    <source>
        <strain evidence="2 3">LB400</strain>
    </source>
</reference>
<evidence type="ECO:0000259" key="1">
    <source>
        <dbReference type="Pfam" id="PF07287"/>
    </source>
</evidence>
<dbReference type="eggNOG" id="COG3185">
    <property type="taxonomic scope" value="Bacteria"/>
</dbReference>
<name>Q13GE0_PARXL</name>
<dbReference type="Pfam" id="PF07287">
    <property type="entry name" value="AtuA"/>
    <property type="match status" value="1"/>
</dbReference>
<dbReference type="AlphaFoldDB" id="Q13GE0"/>
<dbReference type="InterPro" id="IPR010839">
    <property type="entry name" value="AtuA_N"/>
</dbReference>
<protein>
    <recommendedName>
        <fullName evidence="1">Acyclic terpene utilisation N-terminal domain-containing protein</fullName>
    </recommendedName>
</protein>
<dbReference type="PANTHER" id="PTHR47472:SF1">
    <property type="entry name" value="DUF1446-DOMAIN-CONTAINING PROTEIN"/>
    <property type="match status" value="1"/>
</dbReference>
<evidence type="ECO:0000313" key="3">
    <source>
        <dbReference type="Proteomes" id="UP000001817"/>
    </source>
</evidence>
<keyword evidence="3" id="KW-1185">Reference proteome</keyword>
<sequence length="442" mass="47035">MAVRIGVGAGFAGDRIDPARDLAERGELDYLVFECLAERTLAYGHLQREQDPARGYNPLIEKRLAAVLKACVSNGTTIVTNMGVANPRAAGRVAVELARRMGLRIRVAVVEGDDVSAQISGSTLLPEIGKTVDESGLRLVGANAYLGAEAILPALDAEPHLVITGRVADPSLFLAPLMHRYGWKPDDWPILGAGTVVGHLLECSTQVTGGYFADPPYKVVPNLAYVGFPFAEVEADGRAVISKLAGSGGCVTELTVKEQLLYEVHNPAAYLTPDVSADFSTTGVVEQAPDRVAVSGATGRPRPEKLKTIVGFDGGFLAEAEFSYAGPGAVERARLASAIVEERMRTIHRCSETIRLDLIGVNALHATAIQRVAQTQDVRLRAAMRTLDREMAQTLLAEVESLWVAGPAGGGGYRGSINASVTTHAVYVDRDSIGLKVEVLQS</sequence>